<dbReference type="EMBL" id="AP023343">
    <property type="protein sequence ID" value="BCI86204.1"/>
    <property type="molecule type" value="Genomic_DNA"/>
</dbReference>
<gene>
    <name evidence="1" type="ORF">NIIDMKKI_14100</name>
</gene>
<sequence length="85" mass="8610">MVFSHATYEAAAAAMAVALAPSHGPLISPQIIESTDAAVAYNSPATVSQALAATNIDSAPGPVYIRPELTSGGNDANIIVAWSSR</sequence>
<protein>
    <submittedName>
        <fullName evidence="1">Uncharacterized protein</fullName>
    </submittedName>
</protein>
<evidence type="ECO:0000313" key="2">
    <source>
        <dbReference type="Proteomes" id="UP000516380"/>
    </source>
</evidence>
<organism evidence="1 2">
    <name type="scientific">Mycobacterium kansasii</name>
    <dbReference type="NCBI Taxonomy" id="1768"/>
    <lineage>
        <taxon>Bacteria</taxon>
        <taxon>Bacillati</taxon>
        <taxon>Actinomycetota</taxon>
        <taxon>Actinomycetes</taxon>
        <taxon>Mycobacteriales</taxon>
        <taxon>Mycobacteriaceae</taxon>
        <taxon>Mycobacterium</taxon>
    </lineage>
</organism>
<dbReference type="AlphaFoldDB" id="A0A7G1I6Z7"/>
<keyword evidence="2" id="KW-1185">Reference proteome</keyword>
<proteinExistence type="predicted"/>
<evidence type="ECO:0000313" key="1">
    <source>
        <dbReference type="EMBL" id="BCI86204.1"/>
    </source>
</evidence>
<accession>A0A7G1I6Z7</accession>
<name>A0A7G1I6Z7_MYCKA</name>
<reference evidence="1 2" key="1">
    <citation type="submission" date="2020-07" db="EMBL/GenBank/DDBJ databases">
        <title>Mycobacterium kansasii (former subtype) with zoonotic potential isolated from diseased indoor pet cat, Japan.</title>
        <authorList>
            <person name="Fukano H."/>
            <person name="Terazono T."/>
            <person name="Hoshino Y."/>
        </authorList>
    </citation>
    <scope>NUCLEOTIDE SEQUENCE [LARGE SCALE GENOMIC DNA]</scope>
    <source>
        <strain evidence="1 2">Kuro-I</strain>
    </source>
</reference>
<dbReference type="Proteomes" id="UP000516380">
    <property type="component" value="Chromosome"/>
</dbReference>